<dbReference type="GO" id="GO:0034227">
    <property type="term" value="P:tRNA thio-modification"/>
    <property type="evidence" value="ECO:0007669"/>
    <property type="project" value="UniProtKB-UniRule"/>
</dbReference>
<comment type="subcellular location">
    <subcellularLocation>
        <location evidence="1 6 7">Cytoplasm</location>
    </subcellularLocation>
</comment>
<dbReference type="InterPro" id="IPR016155">
    <property type="entry name" value="Mopterin_synth/thiamin_S_b"/>
</dbReference>
<proteinExistence type="inferred from homology"/>
<dbReference type="GeneID" id="100897841"/>
<keyword evidence="5 6" id="KW-0833">Ubl conjugation pathway</keyword>
<dbReference type="GO" id="GO:0002098">
    <property type="term" value="P:tRNA wobble uridine modification"/>
    <property type="evidence" value="ECO:0007669"/>
    <property type="project" value="UniProtKB-UniRule"/>
</dbReference>
<dbReference type="CDD" id="cd01764">
    <property type="entry name" value="Ubl_Urm1"/>
    <property type="match status" value="1"/>
</dbReference>
<comment type="similarity">
    <text evidence="6 7">Belongs to the URM1 family.</text>
</comment>
<evidence type="ECO:0000256" key="6">
    <source>
        <dbReference type="HAMAP-Rule" id="MF_03048"/>
    </source>
</evidence>
<evidence type="ECO:0000256" key="2">
    <source>
        <dbReference type="ARBA" id="ARBA00022490"/>
    </source>
</evidence>
<protein>
    <recommendedName>
        <fullName evidence="6">Ubiquitin-related modifier 1 homolog</fullName>
    </recommendedName>
</protein>
<name>A0AAJ6QUG2_9ACAR</name>
<feature type="modified residue" description="1-thioglycine" evidence="6">
    <location>
        <position position="100"/>
    </location>
</feature>
<feature type="cross-link" description="Glycyl lysine isopeptide (Gly-Lys) (interchain with K-? in acceptor proteins)" evidence="6">
    <location>
        <position position="100"/>
    </location>
</feature>
<evidence type="ECO:0000256" key="1">
    <source>
        <dbReference type="ARBA" id="ARBA00004496"/>
    </source>
</evidence>
<dbReference type="FunFam" id="3.10.20.30:FF:000021">
    <property type="entry name" value="Ubiquitin-related modifier 1"/>
    <property type="match status" value="1"/>
</dbReference>
<reference evidence="9" key="1">
    <citation type="submission" date="2025-08" db="UniProtKB">
        <authorList>
            <consortium name="RefSeq"/>
        </authorList>
    </citation>
    <scope>IDENTIFICATION</scope>
</reference>
<dbReference type="InterPro" id="IPR012675">
    <property type="entry name" value="Beta-grasp_dom_sf"/>
</dbReference>
<dbReference type="Pfam" id="PF09138">
    <property type="entry name" value="Urm1"/>
    <property type="match status" value="1"/>
</dbReference>
<dbReference type="Gene3D" id="3.10.20.30">
    <property type="match status" value="1"/>
</dbReference>
<comment type="pathway">
    <text evidence="6 7">tRNA modification; 5-methoxycarbonylmethyl-2-thiouridine-tRNA biosynthesis.</text>
</comment>
<accession>A0AAJ6QUG2</accession>
<keyword evidence="4 6" id="KW-0819">tRNA processing</keyword>
<dbReference type="PIRSF" id="PIRSF037379">
    <property type="entry name" value="Ubiquitin-related_modifier_1"/>
    <property type="match status" value="1"/>
</dbReference>
<comment type="function">
    <text evidence="6">Acts as a sulfur carrier required for 2-thiolation of mcm(5)S(2)U at tRNA wobble positions of cytosolic tRNA(Lys), tRNA(Glu) and tRNA(Gln). Serves as sulfur donor in tRNA 2-thiolation reaction by being thiocarboxylated (-COSH) at its C-terminus by the MOCS3/UBA4 homolog. The sulfur is then transferred to tRNA to form 2-thiolation of mcm(5)S(2)U. Also acts as a ubiquitin-like protein (UBL) that is covalently conjugated via an isopeptide bond to lysine residues of target proteins. The thiocarboxylated form serves as substrate for conjugation and oxidative stress specifically induces the formation of UBL-protein conjugates.</text>
</comment>
<evidence type="ECO:0000256" key="7">
    <source>
        <dbReference type="RuleBase" id="RU361182"/>
    </source>
</evidence>
<keyword evidence="2 6" id="KW-0963">Cytoplasm</keyword>
<evidence type="ECO:0000256" key="5">
    <source>
        <dbReference type="ARBA" id="ARBA00022786"/>
    </source>
</evidence>
<dbReference type="SUPFAM" id="SSF54285">
    <property type="entry name" value="MoaD/ThiS"/>
    <property type="match status" value="1"/>
</dbReference>
<sequence>MCDISLEFAGGAELLFESRKKQSVSLPPQDRPWTIDLLVKWLAKNLLKGNPEMFIHADGSGVRPGILVLINEIDWELLGGKDYRIQNNDSILFVSTLHGG</sequence>
<dbReference type="CTD" id="81605"/>
<comment type="PTM">
    <text evidence="6">C-terminal thiocarboxylation occurs in 2 steps, it is first acyl-adenylated (-COAMP) via the hesA/moeB/thiF part of the MOCS3/UBA4 homolog, then thiocarboxylated (-COSH) via the rhodanese domain of the MOCS3/UBA4 homolog.</text>
</comment>
<dbReference type="HAMAP" id="MF_03048">
    <property type="entry name" value="Urm1"/>
    <property type="match status" value="1"/>
</dbReference>
<evidence type="ECO:0000256" key="4">
    <source>
        <dbReference type="ARBA" id="ARBA00022694"/>
    </source>
</evidence>
<dbReference type="RefSeq" id="XP_003744492.1">
    <property type="nucleotide sequence ID" value="XM_003744444.2"/>
</dbReference>
<dbReference type="PANTHER" id="PTHR14986">
    <property type="entry name" value="RURM1 PROTEIN"/>
    <property type="match status" value="1"/>
</dbReference>
<evidence type="ECO:0000313" key="9">
    <source>
        <dbReference type="RefSeq" id="XP_003744492.1"/>
    </source>
</evidence>
<keyword evidence="8" id="KW-1185">Reference proteome</keyword>
<dbReference type="Proteomes" id="UP000694867">
    <property type="component" value="Unplaced"/>
</dbReference>
<dbReference type="AlphaFoldDB" id="A0AAJ6QUG2"/>
<keyword evidence="3 6" id="KW-1017">Isopeptide bond</keyword>
<evidence type="ECO:0000256" key="3">
    <source>
        <dbReference type="ARBA" id="ARBA00022499"/>
    </source>
</evidence>
<gene>
    <name evidence="9" type="primary">LOC100897841</name>
</gene>
<organism evidence="8 9">
    <name type="scientific">Galendromus occidentalis</name>
    <name type="common">western predatory mite</name>
    <dbReference type="NCBI Taxonomy" id="34638"/>
    <lineage>
        <taxon>Eukaryota</taxon>
        <taxon>Metazoa</taxon>
        <taxon>Ecdysozoa</taxon>
        <taxon>Arthropoda</taxon>
        <taxon>Chelicerata</taxon>
        <taxon>Arachnida</taxon>
        <taxon>Acari</taxon>
        <taxon>Parasitiformes</taxon>
        <taxon>Mesostigmata</taxon>
        <taxon>Gamasina</taxon>
        <taxon>Phytoseioidea</taxon>
        <taxon>Phytoseiidae</taxon>
        <taxon>Typhlodrominae</taxon>
        <taxon>Galendromus</taxon>
    </lineage>
</organism>
<dbReference type="GO" id="GO:0005829">
    <property type="term" value="C:cytosol"/>
    <property type="evidence" value="ECO:0007669"/>
    <property type="project" value="UniProtKB-UniRule"/>
</dbReference>
<dbReference type="GO" id="GO:0032447">
    <property type="term" value="P:protein urmylation"/>
    <property type="evidence" value="ECO:0007669"/>
    <property type="project" value="UniProtKB-UniRule"/>
</dbReference>
<dbReference type="KEGG" id="goe:100897841"/>
<evidence type="ECO:0000313" key="8">
    <source>
        <dbReference type="Proteomes" id="UP000694867"/>
    </source>
</evidence>
<dbReference type="InterPro" id="IPR015221">
    <property type="entry name" value="Urm1"/>
</dbReference>